<reference evidence="2" key="1">
    <citation type="submission" date="2023-10" db="EMBL/GenBank/DDBJ databases">
        <authorList>
            <person name="Chen Y."/>
            <person name="Shah S."/>
            <person name="Dougan E. K."/>
            <person name="Thang M."/>
            <person name="Chan C."/>
        </authorList>
    </citation>
    <scope>NUCLEOTIDE SEQUENCE [LARGE SCALE GENOMIC DNA]</scope>
</reference>
<evidence type="ECO:0000256" key="1">
    <source>
        <dbReference type="SAM" id="MobiDB-lite"/>
    </source>
</evidence>
<evidence type="ECO:0000313" key="3">
    <source>
        <dbReference type="Proteomes" id="UP001189429"/>
    </source>
</evidence>
<feature type="compositionally biased region" description="Low complexity" evidence="1">
    <location>
        <begin position="1"/>
        <end position="18"/>
    </location>
</feature>
<dbReference type="Proteomes" id="UP001189429">
    <property type="component" value="Unassembled WGS sequence"/>
</dbReference>
<evidence type="ECO:0008006" key="4">
    <source>
        <dbReference type="Google" id="ProtNLM"/>
    </source>
</evidence>
<organism evidence="2 3">
    <name type="scientific">Prorocentrum cordatum</name>
    <dbReference type="NCBI Taxonomy" id="2364126"/>
    <lineage>
        <taxon>Eukaryota</taxon>
        <taxon>Sar</taxon>
        <taxon>Alveolata</taxon>
        <taxon>Dinophyceae</taxon>
        <taxon>Prorocentrales</taxon>
        <taxon>Prorocentraceae</taxon>
        <taxon>Prorocentrum</taxon>
    </lineage>
</organism>
<proteinExistence type="predicted"/>
<feature type="compositionally biased region" description="Basic and acidic residues" evidence="1">
    <location>
        <begin position="88"/>
        <end position="109"/>
    </location>
</feature>
<feature type="region of interest" description="Disordered" evidence="1">
    <location>
        <begin position="1"/>
        <end position="109"/>
    </location>
</feature>
<dbReference type="EMBL" id="CAUYUJ010010979">
    <property type="protein sequence ID" value="CAK0830653.1"/>
    <property type="molecule type" value="Genomic_DNA"/>
</dbReference>
<gene>
    <name evidence="2" type="ORF">PCOR1329_LOCUS29235</name>
</gene>
<evidence type="ECO:0000313" key="2">
    <source>
        <dbReference type="EMBL" id="CAK0830653.1"/>
    </source>
</evidence>
<sequence length="109" mass="11774">MRRALAIAAGAAWRSPSHGRGGPGPQRFRPPEQMGSEPVFPLVSRPPSFLALPRSSSTQASTVERHVAARRQRCTTGHRCPGPGLRRPRAEGGVQEREGDRGRLCGDRG</sequence>
<accession>A0ABN9SF21</accession>
<keyword evidence="3" id="KW-1185">Reference proteome</keyword>
<name>A0ABN9SF21_9DINO</name>
<protein>
    <recommendedName>
        <fullName evidence="4">Secreted protein</fullName>
    </recommendedName>
</protein>
<comment type="caution">
    <text evidence="2">The sequence shown here is derived from an EMBL/GenBank/DDBJ whole genome shotgun (WGS) entry which is preliminary data.</text>
</comment>